<evidence type="ECO:0000313" key="2">
    <source>
        <dbReference type="Proteomes" id="UP001153076"/>
    </source>
</evidence>
<protein>
    <submittedName>
        <fullName evidence="1">Uncharacterized protein</fullName>
    </submittedName>
</protein>
<evidence type="ECO:0000313" key="1">
    <source>
        <dbReference type="EMBL" id="KAJ8421869.1"/>
    </source>
</evidence>
<gene>
    <name evidence="1" type="ORF">Cgig2_016479</name>
</gene>
<proteinExistence type="predicted"/>
<dbReference type="EMBL" id="JAKOGI010002493">
    <property type="protein sequence ID" value="KAJ8421869.1"/>
    <property type="molecule type" value="Genomic_DNA"/>
</dbReference>
<name>A0A9Q1GMG0_9CARY</name>
<keyword evidence="2" id="KW-1185">Reference proteome</keyword>
<sequence length="236" mass="27194">MVSVRCQRNKKIRHKKVKKFNNQMSPKGLQQLIENLNNKQKEVVKEIDFRSFLHLQAGMILGKLALWLNFNNFSCSLPLANGRIRLTEHDVHMTLGFAKGPLELCYLYRVAFKLRSMPSQFLALRGWTNDEIKSRAGQNLVLGFGRCCLEDTLDNTTVTEEKEEVNEEERCTKSIEDEAKAEYQIGVSKVKTLYQDGFLMEIDVIEKHFVGSRDTVHGFPQFTPPHFNLGLSQEEK</sequence>
<comment type="caution">
    <text evidence="1">The sequence shown here is derived from an EMBL/GenBank/DDBJ whole genome shotgun (WGS) entry which is preliminary data.</text>
</comment>
<dbReference type="Proteomes" id="UP001153076">
    <property type="component" value="Unassembled WGS sequence"/>
</dbReference>
<reference evidence="1" key="1">
    <citation type="submission" date="2022-04" db="EMBL/GenBank/DDBJ databases">
        <title>Carnegiea gigantea Genome sequencing and assembly v2.</title>
        <authorList>
            <person name="Copetti D."/>
            <person name="Sanderson M.J."/>
            <person name="Burquez A."/>
            <person name="Wojciechowski M.F."/>
        </authorList>
    </citation>
    <scope>NUCLEOTIDE SEQUENCE</scope>
    <source>
        <strain evidence="1">SGP5-SGP5p</strain>
        <tissue evidence="1">Aerial part</tissue>
    </source>
</reference>
<organism evidence="1 2">
    <name type="scientific">Carnegiea gigantea</name>
    <dbReference type="NCBI Taxonomy" id="171969"/>
    <lineage>
        <taxon>Eukaryota</taxon>
        <taxon>Viridiplantae</taxon>
        <taxon>Streptophyta</taxon>
        <taxon>Embryophyta</taxon>
        <taxon>Tracheophyta</taxon>
        <taxon>Spermatophyta</taxon>
        <taxon>Magnoliopsida</taxon>
        <taxon>eudicotyledons</taxon>
        <taxon>Gunneridae</taxon>
        <taxon>Pentapetalae</taxon>
        <taxon>Caryophyllales</taxon>
        <taxon>Cactineae</taxon>
        <taxon>Cactaceae</taxon>
        <taxon>Cactoideae</taxon>
        <taxon>Echinocereeae</taxon>
        <taxon>Carnegiea</taxon>
    </lineage>
</organism>
<dbReference type="AlphaFoldDB" id="A0A9Q1GMG0"/>
<accession>A0A9Q1GMG0</accession>
<dbReference type="OrthoDB" id="5562739at2759"/>